<feature type="non-terminal residue" evidence="2">
    <location>
        <position position="183"/>
    </location>
</feature>
<protein>
    <submittedName>
        <fullName evidence="2">Uncharacterized protein</fullName>
    </submittedName>
</protein>
<accession>A0A843WDE0</accession>
<proteinExistence type="predicted"/>
<reference evidence="2" key="1">
    <citation type="submission" date="2017-07" db="EMBL/GenBank/DDBJ databases">
        <title>Taro Niue Genome Assembly and Annotation.</title>
        <authorList>
            <person name="Atibalentja N."/>
            <person name="Keating K."/>
            <person name="Fields C.J."/>
        </authorList>
    </citation>
    <scope>NUCLEOTIDE SEQUENCE</scope>
    <source>
        <strain evidence="2">Niue_2</strain>
        <tissue evidence="2">Leaf</tissue>
    </source>
</reference>
<evidence type="ECO:0000256" key="1">
    <source>
        <dbReference type="SAM" id="MobiDB-lite"/>
    </source>
</evidence>
<keyword evidence="3" id="KW-1185">Reference proteome</keyword>
<sequence length="183" mass="20715">PEQTTHDYLSVSQPWTEGPAAAPLNQYKELWSPTKPPQPPGHTPCRPMPGTFRDSGPSSLKVRHWKTRLAGAQYVYWCPYPQLRAHYKRQTTNSHHSLSPCRISLSWTYNSSNRVRVSRTDDTDLNGAQVPGQTSSTNTRVWLTQNLGHPTEEVTATHTHTTCTLHKPHETSRQPCEHNTLVT</sequence>
<name>A0A843WDE0_COLES</name>
<dbReference type="Proteomes" id="UP000652761">
    <property type="component" value="Unassembled WGS sequence"/>
</dbReference>
<comment type="caution">
    <text evidence="2">The sequence shown here is derived from an EMBL/GenBank/DDBJ whole genome shotgun (WGS) entry which is preliminary data.</text>
</comment>
<feature type="non-terminal residue" evidence="2">
    <location>
        <position position="1"/>
    </location>
</feature>
<organism evidence="2 3">
    <name type="scientific">Colocasia esculenta</name>
    <name type="common">Wild taro</name>
    <name type="synonym">Arum esculentum</name>
    <dbReference type="NCBI Taxonomy" id="4460"/>
    <lineage>
        <taxon>Eukaryota</taxon>
        <taxon>Viridiplantae</taxon>
        <taxon>Streptophyta</taxon>
        <taxon>Embryophyta</taxon>
        <taxon>Tracheophyta</taxon>
        <taxon>Spermatophyta</taxon>
        <taxon>Magnoliopsida</taxon>
        <taxon>Liliopsida</taxon>
        <taxon>Araceae</taxon>
        <taxon>Aroideae</taxon>
        <taxon>Colocasieae</taxon>
        <taxon>Colocasia</taxon>
    </lineage>
</organism>
<gene>
    <name evidence="2" type="ORF">Taro_036450</name>
</gene>
<dbReference type="AlphaFoldDB" id="A0A843WDE0"/>
<feature type="compositionally biased region" description="Polar residues" evidence="1">
    <location>
        <begin position="1"/>
        <end position="15"/>
    </location>
</feature>
<dbReference type="EMBL" id="NMUH01003077">
    <property type="protein sequence ID" value="MQM03661.1"/>
    <property type="molecule type" value="Genomic_DNA"/>
</dbReference>
<feature type="region of interest" description="Disordered" evidence="1">
    <location>
        <begin position="1"/>
        <end position="59"/>
    </location>
</feature>
<evidence type="ECO:0000313" key="3">
    <source>
        <dbReference type="Proteomes" id="UP000652761"/>
    </source>
</evidence>
<evidence type="ECO:0000313" key="2">
    <source>
        <dbReference type="EMBL" id="MQM03661.1"/>
    </source>
</evidence>